<reference evidence="4" key="2">
    <citation type="journal article" date="2023" name="BMC Genomics">
        <title>Pest status, molecular evolution, and epigenetic factors derived from the genome assembly of Frankliniella fusca, a thysanopteran phytovirus vector.</title>
        <authorList>
            <person name="Catto M.A."/>
            <person name="Labadie P.E."/>
            <person name="Jacobson A.L."/>
            <person name="Kennedy G.G."/>
            <person name="Srinivasan R."/>
            <person name="Hunt B.G."/>
        </authorList>
    </citation>
    <scope>NUCLEOTIDE SEQUENCE</scope>
    <source>
        <strain evidence="4">PL_HMW_Pooled</strain>
    </source>
</reference>
<feature type="compositionally biased region" description="Low complexity" evidence="3">
    <location>
        <begin position="137"/>
        <end position="156"/>
    </location>
</feature>
<name>A0AAE1LQ69_9NEOP</name>
<feature type="non-terminal residue" evidence="4">
    <location>
        <position position="1"/>
    </location>
</feature>
<protein>
    <submittedName>
        <fullName evidence="4">Cuticle protein 18.6, isoform A</fullName>
    </submittedName>
</protein>
<dbReference type="EMBL" id="JAHWGI010001270">
    <property type="protein sequence ID" value="KAK3926854.1"/>
    <property type="molecule type" value="Genomic_DNA"/>
</dbReference>
<organism evidence="4 5">
    <name type="scientific">Frankliniella fusca</name>
    <dbReference type="NCBI Taxonomy" id="407009"/>
    <lineage>
        <taxon>Eukaryota</taxon>
        <taxon>Metazoa</taxon>
        <taxon>Ecdysozoa</taxon>
        <taxon>Arthropoda</taxon>
        <taxon>Hexapoda</taxon>
        <taxon>Insecta</taxon>
        <taxon>Pterygota</taxon>
        <taxon>Neoptera</taxon>
        <taxon>Paraneoptera</taxon>
        <taxon>Thysanoptera</taxon>
        <taxon>Terebrantia</taxon>
        <taxon>Thripoidea</taxon>
        <taxon>Thripidae</taxon>
        <taxon>Frankliniella</taxon>
    </lineage>
</organism>
<evidence type="ECO:0000313" key="4">
    <source>
        <dbReference type="EMBL" id="KAK3926854.1"/>
    </source>
</evidence>
<dbReference type="PANTHER" id="PTHR12236">
    <property type="entry name" value="STRUCTURAL CONTITUENT OF CUTICLE"/>
    <property type="match status" value="1"/>
</dbReference>
<dbReference type="InterPro" id="IPR051217">
    <property type="entry name" value="Insect_Cuticle_Struc_Prot"/>
</dbReference>
<feature type="region of interest" description="Disordered" evidence="3">
    <location>
        <begin position="31"/>
        <end position="98"/>
    </location>
</feature>
<dbReference type="GO" id="GO:0005615">
    <property type="term" value="C:extracellular space"/>
    <property type="evidence" value="ECO:0007669"/>
    <property type="project" value="TreeGrafter"/>
</dbReference>
<dbReference type="InterPro" id="IPR031311">
    <property type="entry name" value="CHIT_BIND_RR_consensus"/>
</dbReference>
<dbReference type="GO" id="GO:0031012">
    <property type="term" value="C:extracellular matrix"/>
    <property type="evidence" value="ECO:0007669"/>
    <property type="project" value="TreeGrafter"/>
</dbReference>
<dbReference type="PANTHER" id="PTHR12236:SF86">
    <property type="entry name" value="CCP84AC-RELATED"/>
    <property type="match status" value="1"/>
</dbReference>
<dbReference type="PROSITE" id="PS51155">
    <property type="entry name" value="CHIT_BIND_RR_2"/>
    <property type="match status" value="1"/>
</dbReference>
<feature type="compositionally biased region" description="Basic and acidic residues" evidence="3">
    <location>
        <begin position="54"/>
        <end position="63"/>
    </location>
</feature>
<dbReference type="InterPro" id="IPR000618">
    <property type="entry name" value="Insect_cuticle"/>
</dbReference>
<dbReference type="Pfam" id="PF00379">
    <property type="entry name" value="Chitin_bind_4"/>
    <property type="match status" value="1"/>
</dbReference>
<evidence type="ECO:0000256" key="1">
    <source>
        <dbReference type="ARBA" id="ARBA00022460"/>
    </source>
</evidence>
<keyword evidence="1 2" id="KW-0193">Cuticle</keyword>
<keyword evidence="5" id="KW-1185">Reference proteome</keyword>
<proteinExistence type="predicted"/>
<evidence type="ECO:0000256" key="2">
    <source>
        <dbReference type="PROSITE-ProRule" id="PRU00497"/>
    </source>
</evidence>
<accession>A0AAE1LQ69</accession>
<dbReference type="Proteomes" id="UP001219518">
    <property type="component" value="Unassembled WGS sequence"/>
</dbReference>
<evidence type="ECO:0000313" key="5">
    <source>
        <dbReference type="Proteomes" id="UP001219518"/>
    </source>
</evidence>
<dbReference type="GO" id="GO:0042302">
    <property type="term" value="F:structural constituent of cuticle"/>
    <property type="evidence" value="ECO:0007669"/>
    <property type="project" value="UniProtKB-UniRule"/>
</dbReference>
<feature type="compositionally biased region" description="Basic residues" evidence="3">
    <location>
        <begin position="42"/>
        <end position="53"/>
    </location>
</feature>
<reference evidence="4" key="1">
    <citation type="submission" date="2021-07" db="EMBL/GenBank/DDBJ databases">
        <authorList>
            <person name="Catto M.A."/>
            <person name="Jacobson A."/>
            <person name="Kennedy G."/>
            <person name="Labadie P."/>
            <person name="Hunt B.G."/>
            <person name="Srinivasan R."/>
        </authorList>
    </citation>
    <scope>NUCLEOTIDE SEQUENCE</scope>
    <source>
        <strain evidence="4">PL_HMW_Pooled</strain>
        <tissue evidence="4">Head</tissue>
    </source>
</reference>
<evidence type="ECO:0000256" key="3">
    <source>
        <dbReference type="SAM" id="MobiDB-lite"/>
    </source>
</evidence>
<gene>
    <name evidence="4" type="ORF">KUF71_015190</name>
</gene>
<feature type="region of interest" description="Disordered" evidence="3">
    <location>
        <begin position="135"/>
        <end position="156"/>
    </location>
</feature>
<comment type="caution">
    <text evidence="4">The sequence shown here is derived from an EMBL/GenBank/DDBJ whole genome shotgun (WGS) entry which is preliminary data.</text>
</comment>
<dbReference type="AlphaFoldDB" id="A0AAE1LQ69"/>
<dbReference type="PROSITE" id="PS00233">
    <property type="entry name" value="CHIT_BIND_RR_1"/>
    <property type="match status" value="1"/>
</dbReference>
<sequence>VLVALVGLGVGAPVRVDGALAATRRQGYSGHHGLGVGLPVSTHHHQRQLHRQRHDQDDQPEHQEELDERSEPAQYSFGYSVQDEETGDLKSQHETRQGDVVSGRYALREPDGRLRIVTYTADAVNGFNAVVRNQGEPSAAAASAPAPKALASARRL</sequence>
<feature type="compositionally biased region" description="Basic and acidic residues" evidence="3">
    <location>
        <begin position="87"/>
        <end position="97"/>
    </location>
</feature>
<dbReference type="PRINTS" id="PR00947">
    <property type="entry name" value="CUTICLE"/>
</dbReference>